<dbReference type="AlphaFoldDB" id="A0A1R3KM38"/>
<dbReference type="EMBL" id="AWUE01012909">
    <property type="protein sequence ID" value="OMP08078.1"/>
    <property type="molecule type" value="Genomic_DNA"/>
</dbReference>
<accession>A0A1R3KM38</accession>
<organism evidence="1 2">
    <name type="scientific">Corchorus olitorius</name>
    <dbReference type="NCBI Taxonomy" id="93759"/>
    <lineage>
        <taxon>Eukaryota</taxon>
        <taxon>Viridiplantae</taxon>
        <taxon>Streptophyta</taxon>
        <taxon>Embryophyta</taxon>
        <taxon>Tracheophyta</taxon>
        <taxon>Spermatophyta</taxon>
        <taxon>Magnoliopsida</taxon>
        <taxon>eudicotyledons</taxon>
        <taxon>Gunneridae</taxon>
        <taxon>Pentapetalae</taxon>
        <taxon>rosids</taxon>
        <taxon>malvids</taxon>
        <taxon>Malvales</taxon>
        <taxon>Malvaceae</taxon>
        <taxon>Grewioideae</taxon>
        <taxon>Apeibeae</taxon>
        <taxon>Corchorus</taxon>
    </lineage>
</organism>
<sequence>MAAYTFRISFESVLMDLALSFNLPKPEFGCDPISPTQKGFF</sequence>
<comment type="caution">
    <text evidence="1">The sequence shown here is derived from an EMBL/GenBank/DDBJ whole genome shotgun (WGS) entry which is preliminary data.</text>
</comment>
<keyword evidence="2" id="KW-1185">Reference proteome</keyword>
<gene>
    <name evidence="1" type="ORF">COLO4_06796</name>
</gene>
<name>A0A1R3KM38_9ROSI</name>
<proteinExistence type="predicted"/>
<dbReference type="Proteomes" id="UP000187203">
    <property type="component" value="Unassembled WGS sequence"/>
</dbReference>
<evidence type="ECO:0000313" key="1">
    <source>
        <dbReference type="EMBL" id="OMP08078.1"/>
    </source>
</evidence>
<evidence type="ECO:0000313" key="2">
    <source>
        <dbReference type="Proteomes" id="UP000187203"/>
    </source>
</evidence>
<protein>
    <submittedName>
        <fullName evidence="1">Uncharacterized protein</fullName>
    </submittedName>
</protein>
<reference evidence="2" key="1">
    <citation type="submission" date="2013-09" db="EMBL/GenBank/DDBJ databases">
        <title>Corchorus olitorius genome sequencing.</title>
        <authorList>
            <person name="Alam M."/>
            <person name="Haque M.S."/>
            <person name="Islam M.S."/>
            <person name="Emdad E.M."/>
            <person name="Islam M.M."/>
            <person name="Ahmed B."/>
            <person name="Halim A."/>
            <person name="Hossen Q.M.M."/>
            <person name="Hossain M.Z."/>
            <person name="Ahmed R."/>
            <person name="Khan M.M."/>
            <person name="Islam R."/>
            <person name="Rashid M.M."/>
            <person name="Khan S.A."/>
            <person name="Rahman M.S."/>
            <person name="Alam M."/>
            <person name="Yahiya A.S."/>
            <person name="Khan M.S."/>
            <person name="Azam M.S."/>
            <person name="Haque T."/>
            <person name="Lashkar M.Z.H."/>
            <person name="Akhand A.I."/>
            <person name="Morshed G."/>
            <person name="Roy S."/>
            <person name="Uddin K.S."/>
            <person name="Rabeya T."/>
            <person name="Hossain A.S."/>
            <person name="Chowdhury A."/>
            <person name="Snigdha A.R."/>
            <person name="Mortoza M.S."/>
            <person name="Matin S.A."/>
            <person name="Hoque S.M.E."/>
            <person name="Islam M.K."/>
            <person name="Roy D.K."/>
            <person name="Haider R."/>
            <person name="Moosa M.M."/>
            <person name="Elias S.M."/>
            <person name="Hasan A.M."/>
            <person name="Jahan S."/>
            <person name="Shafiuddin M."/>
            <person name="Mahmood N."/>
            <person name="Shommy N.S."/>
        </authorList>
    </citation>
    <scope>NUCLEOTIDE SEQUENCE [LARGE SCALE GENOMIC DNA]</scope>
    <source>
        <strain evidence="2">cv. O-4</strain>
    </source>
</reference>